<organism evidence="2 3">
    <name type="scientific">Aureobasidium namibiae CBS 147.97</name>
    <dbReference type="NCBI Taxonomy" id="1043004"/>
    <lineage>
        <taxon>Eukaryota</taxon>
        <taxon>Fungi</taxon>
        <taxon>Dikarya</taxon>
        <taxon>Ascomycota</taxon>
        <taxon>Pezizomycotina</taxon>
        <taxon>Dothideomycetes</taxon>
        <taxon>Dothideomycetidae</taxon>
        <taxon>Dothideales</taxon>
        <taxon>Saccotheciaceae</taxon>
        <taxon>Aureobasidium</taxon>
    </lineage>
</organism>
<proteinExistence type="predicted"/>
<name>A0A074X2F8_9PEZI</name>
<reference evidence="2 3" key="1">
    <citation type="journal article" date="2014" name="BMC Genomics">
        <title>Genome sequencing of four Aureobasidium pullulans varieties: biotechnological potential, stress tolerance, and description of new species.</title>
        <authorList>
            <person name="Gostin Ar C."/>
            <person name="Ohm R.A."/>
            <person name="Kogej T."/>
            <person name="Sonjak S."/>
            <person name="Turk M."/>
            <person name="Zajc J."/>
            <person name="Zalar P."/>
            <person name="Grube M."/>
            <person name="Sun H."/>
            <person name="Han J."/>
            <person name="Sharma A."/>
            <person name="Chiniquy J."/>
            <person name="Ngan C.Y."/>
            <person name="Lipzen A."/>
            <person name="Barry K."/>
            <person name="Grigoriev I.V."/>
            <person name="Gunde-Cimerman N."/>
        </authorList>
    </citation>
    <scope>NUCLEOTIDE SEQUENCE [LARGE SCALE GENOMIC DNA]</scope>
    <source>
        <strain evidence="2 3">CBS 147.97</strain>
    </source>
</reference>
<dbReference type="Proteomes" id="UP000027730">
    <property type="component" value="Unassembled WGS sequence"/>
</dbReference>
<keyword evidence="1" id="KW-1133">Transmembrane helix</keyword>
<keyword evidence="3" id="KW-1185">Reference proteome</keyword>
<dbReference type="RefSeq" id="XP_013423036.1">
    <property type="nucleotide sequence ID" value="XM_013567582.1"/>
</dbReference>
<evidence type="ECO:0000313" key="3">
    <source>
        <dbReference type="Proteomes" id="UP000027730"/>
    </source>
</evidence>
<protein>
    <submittedName>
        <fullName evidence="2">Uncharacterized protein</fullName>
    </submittedName>
</protein>
<accession>A0A074X2F8</accession>
<sequence>MSTPAQLAQLRAHLRPLMYTLSFASLVTVMGIIHFLFLRLDRSRFLLLGMFSCLGMLYAAGFFYLLWRDLRLRPFHANRGRVRPRRPRPLGPDMLLDAIDKRSVHLFAVRHWDGSADAGAGAGINTDRSPTTARLDQAKAHTRALSNSFKTVTSNAMSVGAKGYGYSALPNNSPPTMQSLTVEDDDTPIEIKELIPRSAHDLETNSSFTGKGSVETAAAGCEEEESFAHNKYTVQHVIFHDQLLAQVTNQSRRFKLTTNLFAHLASNGVPRRSNMTFRFLLPNDLARAKDCATQMPCTSIRNHKTLTKHPVAILR</sequence>
<feature type="transmembrane region" description="Helical" evidence="1">
    <location>
        <begin position="17"/>
        <end position="38"/>
    </location>
</feature>
<feature type="transmembrane region" description="Helical" evidence="1">
    <location>
        <begin position="45"/>
        <end position="67"/>
    </location>
</feature>
<dbReference type="OrthoDB" id="1367865at2759"/>
<dbReference type="HOGENOM" id="CLU_882729_0_0_1"/>
<evidence type="ECO:0000256" key="1">
    <source>
        <dbReference type="SAM" id="Phobius"/>
    </source>
</evidence>
<keyword evidence="1" id="KW-0472">Membrane</keyword>
<keyword evidence="1" id="KW-0812">Transmembrane</keyword>
<gene>
    <name evidence="2" type="ORF">M436DRAFT_67750</name>
</gene>
<dbReference type="EMBL" id="KL584725">
    <property type="protein sequence ID" value="KEQ68831.1"/>
    <property type="molecule type" value="Genomic_DNA"/>
</dbReference>
<dbReference type="AlphaFoldDB" id="A0A074X2F8"/>
<dbReference type="GeneID" id="25414270"/>
<evidence type="ECO:0000313" key="2">
    <source>
        <dbReference type="EMBL" id="KEQ68831.1"/>
    </source>
</evidence>